<keyword evidence="7" id="KW-0804">Transcription</keyword>
<protein>
    <submittedName>
        <fullName evidence="11">Winged helix-turn-helix DNA-binding domain, Heat shock transcription factor family</fullName>
    </submittedName>
</protein>
<keyword evidence="5 11" id="KW-0346">Stress response</keyword>
<name>A0A2U1MEZ4_ARTAN</name>
<reference evidence="11 12" key="1">
    <citation type="journal article" date="2018" name="Mol. Plant">
        <title>The genome of Artemisia annua provides insight into the evolution of Asteraceae family and artemisinin biosynthesis.</title>
        <authorList>
            <person name="Shen Q."/>
            <person name="Zhang L."/>
            <person name="Liao Z."/>
            <person name="Wang S."/>
            <person name="Yan T."/>
            <person name="Shi P."/>
            <person name="Liu M."/>
            <person name="Fu X."/>
            <person name="Pan Q."/>
            <person name="Wang Y."/>
            <person name="Lv Z."/>
            <person name="Lu X."/>
            <person name="Zhang F."/>
            <person name="Jiang W."/>
            <person name="Ma Y."/>
            <person name="Chen M."/>
            <person name="Hao X."/>
            <person name="Li L."/>
            <person name="Tang Y."/>
            <person name="Lv G."/>
            <person name="Zhou Y."/>
            <person name="Sun X."/>
            <person name="Brodelius P.E."/>
            <person name="Rose J.K.C."/>
            <person name="Tang K."/>
        </authorList>
    </citation>
    <scope>NUCLEOTIDE SEQUENCE [LARGE SCALE GENOMIC DNA]</scope>
    <source>
        <strain evidence="12">cv. Huhao1</strain>
        <tissue evidence="11">Leaf</tissue>
    </source>
</reference>
<dbReference type="InterPro" id="IPR000232">
    <property type="entry name" value="HSF_DNA-bd"/>
</dbReference>
<evidence type="ECO:0000256" key="4">
    <source>
        <dbReference type="ARBA" id="ARBA00023015"/>
    </source>
</evidence>
<dbReference type="InterPro" id="IPR036388">
    <property type="entry name" value="WH-like_DNA-bd_sf"/>
</dbReference>
<evidence type="ECO:0000256" key="3">
    <source>
        <dbReference type="ARBA" id="ARBA00022553"/>
    </source>
</evidence>
<dbReference type="OrthoDB" id="1613807at2759"/>
<dbReference type="GO" id="GO:0006357">
    <property type="term" value="P:regulation of transcription by RNA polymerase II"/>
    <property type="evidence" value="ECO:0007669"/>
    <property type="project" value="TreeGrafter"/>
</dbReference>
<proteinExistence type="inferred from homology"/>
<evidence type="ECO:0000313" key="11">
    <source>
        <dbReference type="EMBL" id="PWA59841.1"/>
    </source>
</evidence>
<dbReference type="PRINTS" id="PR00056">
    <property type="entry name" value="HSFDOMAIN"/>
</dbReference>
<dbReference type="FunFam" id="1.10.10.10:FF:000037">
    <property type="entry name" value="Heat stress transcription factor B-4"/>
    <property type="match status" value="1"/>
</dbReference>
<evidence type="ECO:0000256" key="8">
    <source>
        <dbReference type="ARBA" id="ARBA00023242"/>
    </source>
</evidence>
<accession>A0A2U1MEZ4</accession>
<dbReference type="SUPFAM" id="SSF46785">
    <property type="entry name" value="Winged helix' DNA-binding domain"/>
    <property type="match status" value="2"/>
</dbReference>
<comment type="subunit">
    <text evidence="2">Homotrimer.</text>
</comment>
<sequence length="497" mass="57354">MDFSFGFVGGEGDRGEDITIGYEDITSGDVEGNGGIVGSESMAYEAPILNVEATERKIDENHGVAPFLIKLYKMVNDEETHSIISWGSACNTFIIFDEQRFIIEILPSYFKTERFDTFISQLNNYGFKKKRWNCLEFEHEYFQEGKQHLLRTIKRRNQQYKVIDNTPSLSVPINELKATFALDQKLISTFSDGVGRKRKFLDIDPIIDLVDLKKDLESMYDQFDVPESDVEGLTSLSDMTEKVATVQGRRGGGACSRGEGRRVPPFLHKLYDMVEKQEIDYLISWNLTYRDSFIIWDANKFAAQGFKKVCWERHEYANEWFLGGRGDLLSNITRREKNRPLTRPATMFSLMEIEIFMNWLKAIQQEQESKIIWLSYYEEQMKISVDEFKEMVINKANIVNKMISKSNENLENAKKGKLVIEDNGIGSANGQNSEVDELREHNASKENNNIKAQSSFQELQIDLDAVQKIMEREDTWIFAREIAHCLSMTTPHKLQSD</sequence>
<dbReference type="SMART" id="SM00415">
    <property type="entry name" value="HSF"/>
    <property type="match status" value="2"/>
</dbReference>
<evidence type="ECO:0000256" key="7">
    <source>
        <dbReference type="ARBA" id="ARBA00023163"/>
    </source>
</evidence>
<dbReference type="PANTHER" id="PTHR10015:SF456">
    <property type="entry name" value="E2F_DP FAMILY WINGED-HELIX DNA-BINDING DOMAIN-CONTAINING PROTEIN-RELATED"/>
    <property type="match status" value="1"/>
</dbReference>
<keyword evidence="8" id="KW-0539">Nucleus</keyword>
<keyword evidence="6 11" id="KW-0238">DNA-binding</keyword>
<keyword evidence="4" id="KW-0805">Transcription regulation</keyword>
<evidence type="ECO:0000256" key="9">
    <source>
        <dbReference type="RuleBase" id="RU004020"/>
    </source>
</evidence>
<dbReference type="GO" id="GO:0003700">
    <property type="term" value="F:DNA-binding transcription factor activity"/>
    <property type="evidence" value="ECO:0007669"/>
    <property type="project" value="InterPro"/>
</dbReference>
<comment type="similarity">
    <text evidence="9">Belongs to the HSF family.</text>
</comment>
<dbReference type="GO" id="GO:0005634">
    <property type="term" value="C:nucleus"/>
    <property type="evidence" value="ECO:0007669"/>
    <property type="project" value="UniProtKB-SubCell"/>
</dbReference>
<dbReference type="STRING" id="35608.A0A2U1MEZ4"/>
<dbReference type="EMBL" id="PKPP01005515">
    <property type="protein sequence ID" value="PWA59841.1"/>
    <property type="molecule type" value="Genomic_DNA"/>
</dbReference>
<comment type="subcellular location">
    <subcellularLocation>
        <location evidence="1">Nucleus</location>
    </subcellularLocation>
</comment>
<keyword evidence="12" id="KW-1185">Reference proteome</keyword>
<comment type="caution">
    <text evidence="11">The sequence shown here is derived from an EMBL/GenBank/DDBJ whole genome shotgun (WGS) entry which is preliminary data.</text>
</comment>
<dbReference type="GO" id="GO:0000978">
    <property type="term" value="F:RNA polymerase II cis-regulatory region sequence-specific DNA binding"/>
    <property type="evidence" value="ECO:0007669"/>
    <property type="project" value="TreeGrafter"/>
</dbReference>
<feature type="domain" description="HSF-type DNA-binding" evidence="10">
    <location>
        <begin position="63"/>
        <end position="156"/>
    </location>
</feature>
<dbReference type="Pfam" id="PF00447">
    <property type="entry name" value="HSF_DNA-bind"/>
    <property type="match status" value="2"/>
</dbReference>
<dbReference type="Gene3D" id="1.10.10.10">
    <property type="entry name" value="Winged helix-like DNA-binding domain superfamily/Winged helix DNA-binding domain"/>
    <property type="match status" value="2"/>
</dbReference>
<feature type="domain" description="HSF-type DNA-binding" evidence="10">
    <location>
        <begin position="262"/>
        <end position="335"/>
    </location>
</feature>
<dbReference type="AlphaFoldDB" id="A0A2U1MEZ4"/>
<dbReference type="Proteomes" id="UP000245207">
    <property type="component" value="Unassembled WGS sequence"/>
</dbReference>
<dbReference type="InterPro" id="IPR036390">
    <property type="entry name" value="WH_DNA-bd_sf"/>
</dbReference>
<keyword evidence="3" id="KW-0597">Phosphoprotein</keyword>
<dbReference type="PANTHER" id="PTHR10015">
    <property type="entry name" value="HEAT SHOCK TRANSCRIPTION FACTOR"/>
    <property type="match status" value="1"/>
</dbReference>
<evidence type="ECO:0000256" key="2">
    <source>
        <dbReference type="ARBA" id="ARBA00011233"/>
    </source>
</evidence>
<evidence type="ECO:0000256" key="6">
    <source>
        <dbReference type="ARBA" id="ARBA00023125"/>
    </source>
</evidence>
<evidence type="ECO:0000256" key="5">
    <source>
        <dbReference type="ARBA" id="ARBA00023016"/>
    </source>
</evidence>
<evidence type="ECO:0000313" key="12">
    <source>
        <dbReference type="Proteomes" id="UP000245207"/>
    </source>
</evidence>
<organism evidence="11 12">
    <name type="scientific">Artemisia annua</name>
    <name type="common">Sweet wormwood</name>
    <dbReference type="NCBI Taxonomy" id="35608"/>
    <lineage>
        <taxon>Eukaryota</taxon>
        <taxon>Viridiplantae</taxon>
        <taxon>Streptophyta</taxon>
        <taxon>Embryophyta</taxon>
        <taxon>Tracheophyta</taxon>
        <taxon>Spermatophyta</taxon>
        <taxon>Magnoliopsida</taxon>
        <taxon>eudicotyledons</taxon>
        <taxon>Gunneridae</taxon>
        <taxon>Pentapetalae</taxon>
        <taxon>asterids</taxon>
        <taxon>campanulids</taxon>
        <taxon>Asterales</taxon>
        <taxon>Asteraceae</taxon>
        <taxon>Asteroideae</taxon>
        <taxon>Anthemideae</taxon>
        <taxon>Artemisiinae</taxon>
        <taxon>Artemisia</taxon>
    </lineage>
</organism>
<evidence type="ECO:0000256" key="1">
    <source>
        <dbReference type="ARBA" id="ARBA00004123"/>
    </source>
</evidence>
<gene>
    <name evidence="11" type="ORF">CTI12_AA357710</name>
</gene>
<evidence type="ECO:0000259" key="10">
    <source>
        <dbReference type="SMART" id="SM00415"/>
    </source>
</evidence>